<evidence type="ECO:0000313" key="9">
    <source>
        <dbReference type="EMBL" id="RYU96345.1"/>
    </source>
</evidence>
<keyword evidence="5 9" id="KW-0418">Kinase</keyword>
<dbReference type="InterPro" id="IPR036097">
    <property type="entry name" value="HisK_dim/P_sf"/>
</dbReference>
<dbReference type="SUPFAM" id="SSF47384">
    <property type="entry name" value="Homodimeric domain of signal transducing histidine kinase"/>
    <property type="match status" value="1"/>
</dbReference>
<dbReference type="Pfam" id="PF02518">
    <property type="entry name" value="HATPase_c"/>
    <property type="match status" value="1"/>
</dbReference>
<dbReference type="Gene3D" id="1.10.287.130">
    <property type="match status" value="1"/>
</dbReference>
<evidence type="ECO:0000259" key="8">
    <source>
        <dbReference type="PROSITE" id="PS50113"/>
    </source>
</evidence>
<keyword evidence="4" id="KW-0808">Transferase</keyword>
<dbReference type="SMART" id="SM00387">
    <property type="entry name" value="HATPase_c"/>
    <property type="match status" value="1"/>
</dbReference>
<evidence type="ECO:0000256" key="4">
    <source>
        <dbReference type="ARBA" id="ARBA00022679"/>
    </source>
</evidence>
<feature type="domain" description="PAS" evidence="7">
    <location>
        <begin position="300"/>
        <end position="370"/>
    </location>
</feature>
<reference evidence="9 10" key="1">
    <citation type="submission" date="2019-02" db="EMBL/GenBank/DDBJ databases">
        <title>Bacterial novel species Emticicia sp. 17J42-9 isolated from soil.</title>
        <authorList>
            <person name="Jung H.-Y."/>
        </authorList>
    </citation>
    <scope>NUCLEOTIDE SEQUENCE [LARGE SCALE GENOMIC DNA]</scope>
    <source>
        <strain evidence="9 10">17J42-9</strain>
    </source>
</reference>
<name>A0A4Q5M2K7_9BACT</name>
<dbReference type="InterPro" id="IPR035965">
    <property type="entry name" value="PAS-like_dom_sf"/>
</dbReference>
<dbReference type="SUPFAM" id="SSF55785">
    <property type="entry name" value="PYP-like sensor domain (PAS domain)"/>
    <property type="match status" value="3"/>
</dbReference>
<dbReference type="PRINTS" id="PR00344">
    <property type="entry name" value="BCTRLSENSOR"/>
</dbReference>
<dbReference type="OrthoDB" id="9766459at2"/>
<protein>
    <recommendedName>
        <fullName evidence="2">histidine kinase</fullName>
        <ecNumber evidence="2">2.7.13.3</ecNumber>
    </recommendedName>
</protein>
<dbReference type="PROSITE" id="PS50113">
    <property type="entry name" value="PAC"/>
    <property type="match status" value="3"/>
</dbReference>
<feature type="domain" description="PAS" evidence="7">
    <location>
        <begin position="444"/>
        <end position="517"/>
    </location>
</feature>
<dbReference type="AlphaFoldDB" id="A0A4Q5M2K7"/>
<dbReference type="FunFam" id="3.30.450.20:FF:000099">
    <property type="entry name" value="Sensory box sensor histidine kinase"/>
    <property type="match status" value="1"/>
</dbReference>
<keyword evidence="10" id="KW-1185">Reference proteome</keyword>
<gene>
    <name evidence="9" type="ORF">EWM59_07480</name>
</gene>
<evidence type="ECO:0000256" key="5">
    <source>
        <dbReference type="ARBA" id="ARBA00022777"/>
    </source>
</evidence>
<dbReference type="GO" id="GO:0000155">
    <property type="term" value="F:phosphorelay sensor kinase activity"/>
    <property type="evidence" value="ECO:0007669"/>
    <property type="project" value="InterPro"/>
</dbReference>
<dbReference type="InterPro" id="IPR036890">
    <property type="entry name" value="HATPase_C_sf"/>
</dbReference>
<proteinExistence type="predicted"/>
<dbReference type="CDD" id="cd00130">
    <property type="entry name" value="PAS"/>
    <property type="match status" value="2"/>
</dbReference>
<dbReference type="Pfam" id="PF00512">
    <property type="entry name" value="HisKA"/>
    <property type="match status" value="1"/>
</dbReference>
<evidence type="ECO:0000259" key="7">
    <source>
        <dbReference type="PROSITE" id="PS50112"/>
    </source>
</evidence>
<feature type="domain" description="PAC" evidence="8">
    <location>
        <begin position="373"/>
        <end position="425"/>
    </location>
</feature>
<evidence type="ECO:0000256" key="3">
    <source>
        <dbReference type="ARBA" id="ARBA00022553"/>
    </source>
</evidence>
<dbReference type="PROSITE" id="PS50112">
    <property type="entry name" value="PAS"/>
    <property type="match status" value="2"/>
</dbReference>
<dbReference type="InterPro" id="IPR005467">
    <property type="entry name" value="His_kinase_dom"/>
</dbReference>
<dbReference type="Pfam" id="PF08447">
    <property type="entry name" value="PAS_3"/>
    <property type="match status" value="2"/>
</dbReference>
<dbReference type="InterPro" id="IPR004358">
    <property type="entry name" value="Sig_transdc_His_kin-like_C"/>
</dbReference>
<comment type="caution">
    <text evidence="9">The sequence shown here is derived from an EMBL/GenBank/DDBJ whole genome shotgun (WGS) entry which is preliminary data.</text>
</comment>
<dbReference type="Proteomes" id="UP000293162">
    <property type="component" value="Unassembled WGS sequence"/>
</dbReference>
<organism evidence="9 10">
    <name type="scientific">Emticicia agri</name>
    <dbReference type="NCBI Taxonomy" id="2492393"/>
    <lineage>
        <taxon>Bacteria</taxon>
        <taxon>Pseudomonadati</taxon>
        <taxon>Bacteroidota</taxon>
        <taxon>Cytophagia</taxon>
        <taxon>Cytophagales</taxon>
        <taxon>Leadbetterellaceae</taxon>
        <taxon>Emticicia</taxon>
    </lineage>
</organism>
<evidence type="ECO:0000313" key="10">
    <source>
        <dbReference type="Proteomes" id="UP000293162"/>
    </source>
</evidence>
<dbReference type="InterPro" id="IPR052162">
    <property type="entry name" value="Sensor_kinase/Photoreceptor"/>
</dbReference>
<dbReference type="InterPro" id="IPR001610">
    <property type="entry name" value="PAC"/>
</dbReference>
<dbReference type="InterPro" id="IPR000014">
    <property type="entry name" value="PAS"/>
</dbReference>
<dbReference type="Gene3D" id="3.30.450.20">
    <property type="entry name" value="PAS domain"/>
    <property type="match status" value="4"/>
</dbReference>
<dbReference type="PANTHER" id="PTHR43304">
    <property type="entry name" value="PHYTOCHROME-LIKE PROTEIN CPH1"/>
    <property type="match status" value="1"/>
</dbReference>
<sequence length="824" mass="94752">MKSETTKSFITGGGEMGELIRRKDWSKTAIGDPENWPQSLKITINILLNSKFPMFLWWGPDLLCFYNDAYRPSLGKEGKHPFILGMEAHKAWPEIWHIIKPLIDHVLTTGEATWSENQLVPIYRNNRIEDVYWTFSYSSVNDELSNSVGVFVTCYETTQQVQNLKAFKEREDQLSFIIDAAELGTWDLNPVTNRFTGNARLKSWFGLAQDAEIELPLALNNIIESDRQRVIDAIQHTLQFSSGGNYDIEYTIRNPATQQERIVLAKGKALFDQNHKAYRFSGTLQDITQQVKAIKNLKESEQKFRFLADSLPQFVWTSTPQGSLNYYNQSVVKYSGLKPEEFKEDKWFEMVHSNDREENIRKWREAISTGQDFLFEHRFRRYDGTYRWHLSRATPQRDTHGNIQMWVGTSTDIEDQKSFSTQLEKEVESQIKEQKRLNAILKKSEERYHLMVEEVQDYAIFSLSRNGIVENWNKGAEKIKGYTAPEIIGKSFSAFYPPQDKASGLPEKLLQEAISTGRVAHEGWRIRKDGSPFWANVVITAIHNESGEVIGFSKVTHDLTEKKQAEDRRKADALVLKQKNKELERINTELQSFAYVASHDLQEPLRKIQTFSGRLLEKETENLSAAGIDYLGRMRNAVRRMQTLIEDLLAYSRTNSVEKVFEKISINEVVNEIKEDFKEIISETKAVIEVEVLCEVKAIPFQFKQLLTNLIGNSLKFLNPEIPPKIQIQSRIITATGKENVALLANQKYCHISITDNGIGFENEYSERIFEMFQRLHGKSEYKGTGIGLAIVKKIVDNHHGFITANGIPNQGATFDIYIPAEQL</sequence>
<dbReference type="CDD" id="cd00082">
    <property type="entry name" value="HisKA"/>
    <property type="match status" value="1"/>
</dbReference>
<dbReference type="SMART" id="SM00388">
    <property type="entry name" value="HisKA"/>
    <property type="match status" value="1"/>
</dbReference>
<evidence type="ECO:0000256" key="2">
    <source>
        <dbReference type="ARBA" id="ARBA00012438"/>
    </source>
</evidence>
<feature type="domain" description="PAC" evidence="8">
    <location>
        <begin position="519"/>
        <end position="571"/>
    </location>
</feature>
<dbReference type="InterPro" id="IPR013655">
    <property type="entry name" value="PAS_fold_3"/>
</dbReference>
<accession>A0A4Q5M2K7</accession>
<feature type="domain" description="Histidine kinase" evidence="6">
    <location>
        <begin position="596"/>
        <end position="823"/>
    </location>
</feature>
<dbReference type="RefSeq" id="WP_130020326.1">
    <property type="nucleotide sequence ID" value="NZ_SEWF01000008.1"/>
</dbReference>
<dbReference type="Gene3D" id="3.30.565.10">
    <property type="entry name" value="Histidine kinase-like ATPase, C-terminal domain"/>
    <property type="match status" value="1"/>
</dbReference>
<dbReference type="PROSITE" id="PS50109">
    <property type="entry name" value="HIS_KIN"/>
    <property type="match status" value="1"/>
</dbReference>
<dbReference type="Pfam" id="PF13426">
    <property type="entry name" value="PAS_9"/>
    <property type="match status" value="1"/>
</dbReference>
<evidence type="ECO:0000256" key="1">
    <source>
        <dbReference type="ARBA" id="ARBA00000085"/>
    </source>
</evidence>
<dbReference type="SMART" id="SM00086">
    <property type="entry name" value="PAC"/>
    <property type="match status" value="3"/>
</dbReference>
<dbReference type="EC" id="2.7.13.3" evidence="2"/>
<dbReference type="NCBIfam" id="TIGR00229">
    <property type="entry name" value="sensory_box"/>
    <property type="match status" value="2"/>
</dbReference>
<dbReference type="SMART" id="SM00091">
    <property type="entry name" value="PAS"/>
    <property type="match status" value="3"/>
</dbReference>
<evidence type="ECO:0000259" key="6">
    <source>
        <dbReference type="PROSITE" id="PS50109"/>
    </source>
</evidence>
<keyword evidence="3" id="KW-0597">Phosphoprotein</keyword>
<dbReference type="InterPro" id="IPR003661">
    <property type="entry name" value="HisK_dim/P_dom"/>
</dbReference>
<feature type="domain" description="PAC" evidence="8">
    <location>
        <begin position="246"/>
        <end position="299"/>
    </location>
</feature>
<dbReference type="EMBL" id="SEWF01000008">
    <property type="protein sequence ID" value="RYU96345.1"/>
    <property type="molecule type" value="Genomic_DNA"/>
</dbReference>
<dbReference type="InterPro" id="IPR003594">
    <property type="entry name" value="HATPase_dom"/>
</dbReference>
<dbReference type="SUPFAM" id="SSF55874">
    <property type="entry name" value="ATPase domain of HSP90 chaperone/DNA topoisomerase II/histidine kinase"/>
    <property type="match status" value="1"/>
</dbReference>
<dbReference type="PANTHER" id="PTHR43304:SF1">
    <property type="entry name" value="PAC DOMAIN-CONTAINING PROTEIN"/>
    <property type="match status" value="1"/>
</dbReference>
<comment type="catalytic activity">
    <reaction evidence="1">
        <text>ATP + protein L-histidine = ADP + protein N-phospho-L-histidine.</text>
        <dbReference type="EC" id="2.7.13.3"/>
    </reaction>
</comment>
<dbReference type="InterPro" id="IPR000700">
    <property type="entry name" value="PAS-assoc_C"/>
</dbReference>